<feature type="compositionally biased region" description="Basic and acidic residues" evidence="1">
    <location>
        <begin position="17"/>
        <end position="52"/>
    </location>
</feature>
<dbReference type="AlphaFoldDB" id="A0A7J0EVE3"/>
<evidence type="ECO:0000313" key="2">
    <source>
        <dbReference type="EMBL" id="GFY90434.1"/>
    </source>
</evidence>
<protein>
    <submittedName>
        <fullName evidence="2">Hydroxyproline-rich glycoprotein family protein</fullName>
    </submittedName>
</protein>
<keyword evidence="3" id="KW-1185">Reference proteome</keyword>
<accession>A0A7J0EVE3</accession>
<feature type="region of interest" description="Disordered" evidence="1">
    <location>
        <begin position="84"/>
        <end position="115"/>
    </location>
</feature>
<gene>
    <name evidence="2" type="ORF">Acr_07g0006310</name>
</gene>
<evidence type="ECO:0000256" key="1">
    <source>
        <dbReference type="SAM" id="MobiDB-lite"/>
    </source>
</evidence>
<sequence>MKIRTVRIGSWVREFFYRDPTRPNPRPEPRTEEKLKTRPDPRTEEPRNRTGPERFGSVRICEGSSLYALCRSWLRNGFPEESQPQFVDGAKSLPKPSSTPVADTPFPPKKEGDKEEEEEVGVLVIVVIVRTHYLLRLSEERLQRIARYKTRLALLLPPLSEQQRLTNDTAASH</sequence>
<dbReference type="PANTHER" id="PTHR37173:SF1">
    <property type="entry name" value="PROLINE-RICH FAMILY PROTEIN"/>
    <property type="match status" value="1"/>
</dbReference>
<comment type="caution">
    <text evidence="2">The sequence shown here is derived from an EMBL/GenBank/DDBJ whole genome shotgun (WGS) entry which is preliminary data.</text>
</comment>
<dbReference type="EMBL" id="BJWL01000007">
    <property type="protein sequence ID" value="GFY90434.1"/>
    <property type="molecule type" value="Genomic_DNA"/>
</dbReference>
<name>A0A7J0EVE3_9ERIC</name>
<evidence type="ECO:0000313" key="3">
    <source>
        <dbReference type="Proteomes" id="UP000585474"/>
    </source>
</evidence>
<organism evidence="2 3">
    <name type="scientific">Actinidia rufa</name>
    <dbReference type="NCBI Taxonomy" id="165716"/>
    <lineage>
        <taxon>Eukaryota</taxon>
        <taxon>Viridiplantae</taxon>
        <taxon>Streptophyta</taxon>
        <taxon>Embryophyta</taxon>
        <taxon>Tracheophyta</taxon>
        <taxon>Spermatophyta</taxon>
        <taxon>Magnoliopsida</taxon>
        <taxon>eudicotyledons</taxon>
        <taxon>Gunneridae</taxon>
        <taxon>Pentapetalae</taxon>
        <taxon>asterids</taxon>
        <taxon>Ericales</taxon>
        <taxon>Actinidiaceae</taxon>
        <taxon>Actinidia</taxon>
    </lineage>
</organism>
<proteinExistence type="predicted"/>
<dbReference type="OrthoDB" id="1735564at2759"/>
<dbReference type="Proteomes" id="UP000585474">
    <property type="component" value="Unassembled WGS sequence"/>
</dbReference>
<dbReference type="PANTHER" id="PTHR37173">
    <property type="entry name" value="HYDROXYPROLINE-RICH GLYCOPROTEIN FAMILY PROTEIN"/>
    <property type="match status" value="1"/>
</dbReference>
<feature type="region of interest" description="Disordered" evidence="1">
    <location>
        <begin position="17"/>
        <end position="55"/>
    </location>
</feature>
<reference evidence="2 3" key="1">
    <citation type="submission" date="2019-07" db="EMBL/GenBank/DDBJ databases">
        <title>De Novo Assembly of kiwifruit Actinidia rufa.</title>
        <authorList>
            <person name="Sugita-Konishi S."/>
            <person name="Sato K."/>
            <person name="Mori E."/>
            <person name="Abe Y."/>
            <person name="Kisaki G."/>
            <person name="Hamano K."/>
            <person name="Suezawa K."/>
            <person name="Otani M."/>
            <person name="Fukuda T."/>
            <person name="Manabe T."/>
            <person name="Gomi K."/>
            <person name="Tabuchi M."/>
            <person name="Akimitsu K."/>
            <person name="Kataoka I."/>
        </authorList>
    </citation>
    <scope>NUCLEOTIDE SEQUENCE [LARGE SCALE GENOMIC DNA]</scope>
    <source>
        <strain evidence="3">cv. Fuchu</strain>
    </source>
</reference>